<sequence>MAAIIPATILGLRGQCVKSLAWDDAAGELVAHCRRDGRFVPVDHRTGARGTVNRWLRRRVRDLPLWGRAVTLEIEYCQLKIGAADRRMERLDFVDPGGGYTHRFCRFVCQLCRHMAIDAVARYTGLAWRTVKAMDARTLAAELPALHPEDITGVRYLGIDEVARAKGHDYLTLVYDLEAGHLLWVTEGRSKAGLQDFLDRLSSESAAGIEAVAMDMWPAFENAVAQSLPQAAIVYDRFHVMANYSKAIDQVRRAEFKRAQAADKPLLTGSRYLLLKNVGRLSERQSQRLDELLAANTNLHAVYSLKEQLQQLWQAPATHTEMAQRLAHWCALAEATGLAPMRRFAAMLRTHQQGICYYAQYPITTARLEAGNVAIGMIRKRARGLLDTEYFKLKIRQSALPEPNRGLYALT</sequence>
<dbReference type="PANTHER" id="PTHR33498:SF1">
    <property type="entry name" value="TRANSPOSASE FOR INSERTION SEQUENCE ELEMENT IS1557"/>
    <property type="match status" value="1"/>
</dbReference>
<gene>
    <name evidence="3" type="ORF">RM532_04020</name>
</gene>
<reference evidence="3 4" key="1">
    <citation type="submission" date="2023-09" db="EMBL/GenBank/DDBJ databases">
        <authorList>
            <person name="Rey-Velasco X."/>
        </authorList>
    </citation>
    <scope>NUCLEOTIDE SEQUENCE [LARGE SCALE GENOMIC DNA]</scope>
    <source>
        <strain evidence="3 4">W335</strain>
    </source>
</reference>
<dbReference type="RefSeq" id="WP_311651863.1">
    <property type="nucleotide sequence ID" value="NZ_JAVRIB010000003.1"/>
</dbReference>
<evidence type="ECO:0000259" key="1">
    <source>
        <dbReference type="Pfam" id="PF01610"/>
    </source>
</evidence>
<organism evidence="3 4">
    <name type="scientific">Spectribacter hydrogenoxidans</name>
    <dbReference type="NCBI Taxonomy" id="3075608"/>
    <lineage>
        <taxon>Bacteria</taxon>
        <taxon>Pseudomonadati</taxon>
        <taxon>Pseudomonadota</taxon>
        <taxon>Gammaproteobacteria</taxon>
        <taxon>Salinisphaerales</taxon>
        <taxon>Salinisphaeraceae</taxon>
        <taxon>Spectribacter</taxon>
    </lineage>
</organism>
<evidence type="ECO:0000259" key="2">
    <source>
        <dbReference type="Pfam" id="PF13542"/>
    </source>
</evidence>
<dbReference type="Pfam" id="PF13542">
    <property type="entry name" value="HTH_Tnp_ISL3"/>
    <property type="match status" value="1"/>
</dbReference>
<keyword evidence="4" id="KW-1185">Reference proteome</keyword>
<proteinExistence type="predicted"/>
<dbReference type="PANTHER" id="PTHR33498">
    <property type="entry name" value="TRANSPOSASE FOR INSERTION SEQUENCE ELEMENT IS1557"/>
    <property type="match status" value="1"/>
</dbReference>
<dbReference type="Proteomes" id="UP001251857">
    <property type="component" value="Unassembled WGS sequence"/>
</dbReference>
<dbReference type="InterPro" id="IPR032877">
    <property type="entry name" value="Transposase_HTH"/>
</dbReference>
<dbReference type="NCBIfam" id="NF033550">
    <property type="entry name" value="transpos_ISL3"/>
    <property type="match status" value="1"/>
</dbReference>
<dbReference type="InterPro" id="IPR047951">
    <property type="entry name" value="Transpos_ISL3"/>
</dbReference>
<feature type="domain" description="Transposase IS204/IS1001/IS1096/IS1165 helix-turn-helix" evidence="2">
    <location>
        <begin position="89"/>
        <end position="136"/>
    </location>
</feature>
<accession>A0ABU3BYA9</accession>
<name>A0ABU3BYA9_9GAMM</name>
<protein>
    <submittedName>
        <fullName evidence="3">ISL3 family transposase</fullName>
    </submittedName>
</protein>
<feature type="domain" description="Transposase IS204/IS1001/IS1096/IS1165 DDE" evidence="1">
    <location>
        <begin position="157"/>
        <end position="395"/>
    </location>
</feature>
<evidence type="ECO:0000313" key="3">
    <source>
        <dbReference type="EMBL" id="MDT0634116.1"/>
    </source>
</evidence>
<dbReference type="InterPro" id="IPR002560">
    <property type="entry name" value="Transposase_DDE"/>
</dbReference>
<evidence type="ECO:0000313" key="4">
    <source>
        <dbReference type="Proteomes" id="UP001251857"/>
    </source>
</evidence>
<dbReference type="Pfam" id="PF01610">
    <property type="entry name" value="DDE_Tnp_ISL3"/>
    <property type="match status" value="1"/>
</dbReference>
<comment type="caution">
    <text evidence="3">The sequence shown here is derived from an EMBL/GenBank/DDBJ whole genome shotgun (WGS) entry which is preliminary data.</text>
</comment>
<dbReference type="EMBL" id="JAVRIB010000003">
    <property type="protein sequence ID" value="MDT0634116.1"/>
    <property type="molecule type" value="Genomic_DNA"/>
</dbReference>